<dbReference type="EMBL" id="MU001670">
    <property type="protein sequence ID" value="KAF2462399.1"/>
    <property type="molecule type" value="Genomic_DNA"/>
</dbReference>
<evidence type="ECO:0000313" key="2">
    <source>
        <dbReference type="EMBL" id="KAF2462399.1"/>
    </source>
</evidence>
<feature type="transmembrane region" description="Helical" evidence="1">
    <location>
        <begin position="38"/>
        <end position="55"/>
    </location>
</feature>
<keyword evidence="1" id="KW-0812">Transmembrane</keyword>
<reference evidence="2" key="1">
    <citation type="journal article" date="2020" name="Stud. Mycol.">
        <title>101 Dothideomycetes genomes: a test case for predicting lifestyles and emergence of pathogens.</title>
        <authorList>
            <person name="Haridas S."/>
            <person name="Albert R."/>
            <person name="Binder M."/>
            <person name="Bloem J."/>
            <person name="Labutti K."/>
            <person name="Salamov A."/>
            <person name="Andreopoulos B."/>
            <person name="Baker S."/>
            <person name="Barry K."/>
            <person name="Bills G."/>
            <person name="Bluhm B."/>
            <person name="Cannon C."/>
            <person name="Castanera R."/>
            <person name="Culley D."/>
            <person name="Daum C."/>
            <person name="Ezra D."/>
            <person name="Gonzalez J."/>
            <person name="Henrissat B."/>
            <person name="Kuo A."/>
            <person name="Liang C."/>
            <person name="Lipzen A."/>
            <person name="Lutzoni F."/>
            <person name="Magnuson J."/>
            <person name="Mondo S."/>
            <person name="Nolan M."/>
            <person name="Ohm R."/>
            <person name="Pangilinan J."/>
            <person name="Park H.-J."/>
            <person name="Ramirez L."/>
            <person name="Alfaro M."/>
            <person name="Sun H."/>
            <person name="Tritt A."/>
            <person name="Yoshinaga Y."/>
            <person name="Zwiers L.-H."/>
            <person name="Turgeon B."/>
            <person name="Goodwin S."/>
            <person name="Spatafora J."/>
            <person name="Crous P."/>
            <person name="Grigoriev I."/>
        </authorList>
    </citation>
    <scope>NUCLEOTIDE SEQUENCE</scope>
    <source>
        <strain evidence="2">ATCC 16933</strain>
    </source>
</reference>
<feature type="transmembrane region" description="Helical" evidence="1">
    <location>
        <begin position="67"/>
        <end position="87"/>
    </location>
</feature>
<dbReference type="Proteomes" id="UP000799766">
    <property type="component" value="Unassembled WGS sequence"/>
</dbReference>
<gene>
    <name evidence="2" type="ORF">BDY21DRAFT_331302</name>
</gene>
<dbReference type="AlphaFoldDB" id="A0A6A6PFC1"/>
<evidence type="ECO:0000313" key="3">
    <source>
        <dbReference type="Proteomes" id="UP000799766"/>
    </source>
</evidence>
<sequence>MGVGPGLDFEGVSSIVSGLVFGSVFSASGLLSFPWREFWYIGGLVWIFRGVWFPLRWAFKLTSFLPLLGWALIVSKGVWFHLFWRAFGVVCSF</sequence>
<keyword evidence="1" id="KW-0472">Membrane</keyword>
<name>A0A6A6PFC1_9PEZI</name>
<keyword evidence="1" id="KW-1133">Transmembrane helix</keyword>
<evidence type="ECO:0000256" key="1">
    <source>
        <dbReference type="SAM" id="Phobius"/>
    </source>
</evidence>
<feature type="transmembrane region" description="Helical" evidence="1">
    <location>
        <begin position="12"/>
        <end position="31"/>
    </location>
</feature>
<protein>
    <submittedName>
        <fullName evidence="2">Uncharacterized protein</fullName>
    </submittedName>
</protein>
<keyword evidence="3" id="KW-1185">Reference proteome</keyword>
<accession>A0A6A6PFC1</accession>
<proteinExistence type="predicted"/>
<organism evidence="2 3">
    <name type="scientific">Lineolata rhizophorae</name>
    <dbReference type="NCBI Taxonomy" id="578093"/>
    <lineage>
        <taxon>Eukaryota</taxon>
        <taxon>Fungi</taxon>
        <taxon>Dikarya</taxon>
        <taxon>Ascomycota</taxon>
        <taxon>Pezizomycotina</taxon>
        <taxon>Dothideomycetes</taxon>
        <taxon>Dothideomycetes incertae sedis</taxon>
        <taxon>Lineolatales</taxon>
        <taxon>Lineolataceae</taxon>
        <taxon>Lineolata</taxon>
    </lineage>
</organism>